<dbReference type="PANTHER" id="PTHR34837">
    <property type="entry name" value="OS05G0595500 PROTEIN"/>
    <property type="match status" value="1"/>
</dbReference>
<feature type="compositionally biased region" description="Polar residues" evidence="1">
    <location>
        <begin position="336"/>
        <end position="354"/>
    </location>
</feature>
<comment type="caution">
    <text evidence="3">The sequence shown here is derived from an EMBL/GenBank/DDBJ whole genome shotgun (WGS) entry which is preliminary data.</text>
</comment>
<feature type="region of interest" description="Disordered" evidence="1">
    <location>
        <begin position="479"/>
        <end position="565"/>
    </location>
</feature>
<evidence type="ECO:0000313" key="3">
    <source>
        <dbReference type="EMBL" id="KAF3432832.1"/>
    </source>
</evidence>
<dbReference type="GO" id="GO:0016747">
    <property type="term" value="F:acyltransferase activity, transferring groups other than amino-acyl groups"/>
    <property type="evidence" value="ECO:0007669"/>
    <property type="project" value="InterPro"/>
</dbReference>
<feature type="compositionally biased region" description="Basic and acidic residues" evidence="1">
    <location>
        <begin position="1"/>
        <end position="50"/>
    </location>
</feature>
<feature type="compositionally biased region" description="Basic and acidic residues" evidence="1">
    <location>
        <begin position="748"/>
        <end position="763"/>
    </location>
</feature>
<feature type="region of interest" description="Disordered" evidence="1">
    <location>
        <begin position="1"/>
        <end position="448"/>
    </location>
</feature>
<accession>A0A8K0DX52</accession>
<organism evidence="3 4">
    <name type="scientific">Rhamnella rubrinervis</name>
    <dbReference type="NCBI Taxonomy" id="2594499"/>
    <lineage>
        <taxon>Eukaryota</taxon>
        <taxon>Viridiplantae</taxon>
        <taxon>Streptophyta</taxon>
        <taxon>Embryophyta</taxon>
        <taxon>Tracheophyta</taxon>
        <taxon>Spermatophyta</taxon>
        <taxon>Magnoliopsida</taxon>
        <taxon>eudicotyledons</taxon>
        <taxon>Gunneridae</taxon>
        <taxon>Pentapetalae</taxon>
        <taxon>rosids</taxon>
        <taxon>fabids</taxon>
        <taxon>Rosales</taxon>
        <taxon>Rhamnaceae</taxon>
        <taxon>rhamnoid group</taxon>
        <taxon>Rhamneae</taxon>
        <taxon>Rhamnella</taxon>
    </lineage>
</organism>
<dbReference type="InterPro" id="IPR000182">
    <property type="entry name" value="GNAT_dom"/>
</dbReference>
<evidence type="ECO:0000256" key="1">
    <source>
        <dbReference type="SAM" id="MobiDB-lite"/>
    </source>
</evidence>
<feature type="compositionally biased region" description="Basic and acidic residues" evidence="1">
    <location>
        <begin position="157"/>
        <end position="295"/>
    </location>
</feature>
<feature type="compositionally biased region" description="Basic and acidic residues" evidence="1">
    <location>
        <begin position="396"/>
        <end position="411"/>
    </location>
</feature>
<sequence>MERDRERERERERDRDKDRERDRDRDRDRERKGKELRSDRLVGSDEDRVMVKQVAENTDLNVQADLGSPDPDNQLERRMRKRRDGSVDVSKHQDDTGEINNRRLSSRDDTGKGGKQKDERRKDERYKEKHREDVERDKHREEKQRDDRFSKDYPSSRSDKYSRDEKDSAAEILQKRSKDGERKGDGDQNRELDPVRDRGRDRNHDLEPDCGRERDYDRGRDLDHDHDWDWDREREHEEDRDRDQDWERNRDRDRDRDREHDYEFDRGGSHLDVRAARYKESSRGKRCSPDGHDDLNDIQSRAVKARYSDVEKKSSSGDRMESEASKGRSHSRQAYADTTASNNKRRTSPSSNSHVGVDEYRHLNPEDLKYRDSVAEQRNKAVSSRDITGFSGVSEKGAKYRSVEKPNKMDDSQIGELSNERSSNSKALPLGLVERSPSSSSIDRRYMNRTVRRSLDIDETGRRSSASIDNRDFNANEDRLSRDLPIEKPLVDESSPADSSFYGRTSQPNSSSLIPPHPAFRSGVDSPSFIGSLEDDGRDNSNTRYRRSSDPNVGRGHSNAWRGVPNWTSPVPNGFIPFQHGPPHGGFQGMMPQFPAPLFGVRPSMEINHTGIPYHISDADRFSSHLRPLGWQNMMDGSGPSHLHGWEGNNGAFRDEHPMFGAAEWDQTRHSMNGRGWESSADMWKGQNCDAKRDLPSPSHRDDYQVQASGDDALSGQGGQMFNHEDDHDQGVHSKLAEVMSTVTSPSEDSRPKDIQEKTHDPARSSSNDASRLSRHYISKLDISVELAQRELYDQCLSILDIEQSATVDEDTMKHIILKVGSGAGLTSNTLWISSHFPPIKDSVFQRAMDLYKKQMMETRGKPFITGETLELISASNLENGEEQVHYDVARVEDSVPDSSAEMLDAPISDIDSKHVEADPSAAAADAADKSAVVVSPPSEEVHIPICRPKIEGPIEDNGRDDMVVEPAQPNSNEVEMEAISCEQQEQVKAKDAGVIGFSSPESDSLAVATQFNFDDNLNGISNSKANGDNSRLQTEDGLAFGDATNGPLCIRDGSPKGCEALIYGYPSISRKLCTELSSSGYSFVKGDRSYRSINGKLKERNCMVQCCTTSSTSSAEEVGNLVGNGKASINGKGDQFGYLVSDYGWKVRRLAMKADEMRMAAQVQAEAFHEPSLFFNDFFFHFFQAEVLSGLLYKLRNSPPNRYACLVAEPSSETSNSEQEEEIVGVVDVTVLRDQNVVELLPTDAEEYLYVSGIAVLKSYRRKKIATVLLKACDMLSILWGFKYLVLRAYEDDFGARKLYSNAGYRVVSGDPPWTTTWIGRKRRVLMIKRSNPELL</sequence>
<proteinExistence type="predicted"/>
<dbReference type="InterPro" id="IPR016181">
    <property type="entry name" value="Acyl_CoA_acyltransferase"/>
</dbReference>
<dbReference type="Gene3D" id="3.40.630.30">
    <property type="match status" value="1"/>
</dbReference>
<feature type="compositionally biased region" description="Polar residues" evidence="1">
    <location>
        <begin position="496"/>
        <end position="513"/>
    </location>
</feature>
<feature type="region of interest" description="Disordered" evidence="1">
    <location>
        <begin position="687"/>
        <end position="771"/>
    </location>
</feature>
<feature type="compositionally biased region" description="Basic and acidic residues" evidence="1">
    <location>
        <begin position="723"/>
        <end position="736"/>
    </location>
</feature>
<dbReference type="Proteomes" id="UP000796880">
    <property type="component" value="Unassembled WGS sequence"/>
</dbReference>
<dbReference type="CDD" id="cd04301">
    <property type="entry name" value="NAT_SF"/>
    <property type="match status" value="1"/>
</dbReference>
<name>A0A8K0DX52_9ROSA</name>
<feature type="compositionally biased region" description="Basic and acidic residues" evidence="1">
    <location>
        <begin position="84"/>
        <end position="95"/>
    </location>
</feature>
<feature type="compositionally biased region" description="Basic and acidic residues" evidence="1">
    <location>
        <begin position="105"/>
        <end position="151"/>
    </location>
</feature>
<reference evidence="3" key="1">
    <citation type="submission" date="2020-03" db="EMBL/GenBank/DDBJ databases">
        <title>A high-quality chromosome-level genome assembly of a woody plant with both climbing and erect habits, Rhamnella rubrinervis.</title>
        <authorList>
            <person name="Lu Z."/>
            <person name="Yang Y."/>
            <person name="Zhu X."/>
            <person name="Sun Y."/>
        </authorList>
    </citation>
    <scope>NUCLEOTIDE SEQUENCE</scope>
    <source>
        <strain evidence="3">BYM</strain>
        <tissue evidence="3">Leaf</tissue>
    </source>
</reference>
<dbReference type="Pfam" id="PF00583">
    <property type="entry name" value="Acetyltransf_1"/>
    <property type="match status" value="1"/>
</dbReference>
<evidence type="ECO:0000259" key="2">
    <source>
        <dbReference type="PROSITE" id="PS51186"/>
    </source>
</evidence>
<gene>
    <name evidence="3" type="ORF">FNV43_RR23934</name>
</gene>
<protein>
    <recommendedName>
        <fullName evidence="2">N-acetyltransferase domain-containing protein</fullName>
    </recommendedName>
</protein>
<feature type="compositionally biased region" description="Basic and acidic residues" evidence="1">
    <location>
        <begin position="479"/>
        <end position="491"/>
    </location>
</feature>
<feature type="compositionally biased region" description="Basic and acidic residues" evidence="1">
    <location>
        <begin position="306"/>
        <end position="326"/>
    </location>
</feature>
<keyword evidence="4" id="KW-1185">Reference proteome</keyword>
<feature type="compositionally biased region" description="Basic and acidic residues" evidence="1">
    <location>
        <begin position="690"/>
        <end position="704"/>
    </location>
</feature>
<feature type="domain" description="N-acetyltransferase" evidence="2">
    <location>
        <begin position="1167"/>
        <end position="1333"/>
    </location>
</feature>
<dbReference type="PANTHER" id="PTHR34837:SF1">
    <property type="entry name" value="LOW PROTEIN: ZINC FINGER CCCH DOMAIN PROTEIN"/>
    <property type="match status" value="1"/>
</dbReference>
<dbReference type="EMBL" id="VOIH02000011">
    <property type="protein sequence ID" value="KAF3432832.1"/>
    <property type="molecule type" value="Genomic_DNA"/>
</dbReference>
<dbReference type="OrthoDB" id="1938945at2759"/>
<dbReference type="PROSITE" id="PS51186">
    <property type="entry name" value="GNAT"/>
    <property type="match status" value="1"/>
</dbReference>
<feature type="compositionally biased region" description="Basic and acidic residues" evidence="1">
    <location>
        <begin position="356"/>
        <end position="379"/>
    </location>
</feature>
<dbReference type="SUPFAM" id="SSF55729">
    <property type="entry name" value="Acyl-CoA N-acyltransferases (Nat)"/>
    <property type="match status" value="1"/>
</dbReference>
<evidence type="ECO:0000313" key="4">
    <source>
        <dbReference type="Proteomes" id="UP000796880"/>
    </source>
</evidence>